<protein>
    <recommendedName>
        <fullName evidence="4">Serine/threonine-protein kinase ATM</fullName>
    </recommendedName>
</protein>
<accession>A0ABU6RLC4</accession>
<evidence type="ECO:0000313" key="2">
    <source>
        <dbReference type="EMBL" id="MED6124578.1"/>
    </source>
</evidence>
<comment type="caution">
    <text evidence="2">The sequence shown here is derived from an EMBL/GenBank/DDBJ whole genome shotgun (WGS) entry which is preliminary data.</text>
</comment>
<proteinExistence type="predicted"/>
<gene>
    <name evidence="2" type="ORF">PIB30_060145</name>
</gene>
<dbReference type="PANTHER" id="PTHR35491:SF12">
    <property type="entry name" value="RRM DOMAIN-CONTAINING PROTEIN"/>
    <property type="match status" value="1"/>
</dbReference>
<evidence type="ECO:0000256" key="1">
    <source>
        <dbReference type="SAM" id="MobiDB-lite"/>
    </source>
</evidence>
<feature type="region of interest" description="Disordered" evidence="1">
    <location>
        <begin position="1"/>
        <end position="36"/>
    </location>
</feature>
<dbReference type="PANTHER" id="PTHR35491">
    <property type="entry name" value="OS12G0638500-LIKE PROTEIN"/>
    <property type="match status" value="1"/>
</dbReference>
<evidence type="ECO:0000313" key="3">
    <source>
        <dbReference type="Proteomes" id="UP001341840"/>
    </source>
</evidence>
<keyword evidence="3" id="KW-1185">Reference proteome</keyword>
<dbReference type="EMBL" id="JASCZI010030736">
    <property type="protein sequence ID" value="MED6124578.1"/>
    <property type="molecule type" value="Genomic_DNA"/>
</dbReference>
<evidence type="ECO:0008006" key="4">
    <source>
        <dbReference type="Google" id="ProtNLM"/>
    </source>
</evidence>
<dbReference type="Proteomes" id="UP001341840">
    <property type="component" value="Unassembled WGS sequence"/>
</dbReference>
<feature type="compositionally biased region" description="Basic and acidic residues" evidence="1">
    <location>
        <begin position="22"/>
        <end position="36"/>
    </location>
</feature>
<name>A0ABU6RLC4_9FABA</name>
<organism evidence="2 3">
    <name type="scientific">Stylosanthes scabra</name>
    <dbReference type="NCBI Taxonomy" id="79078"/>
    <lineage>
        <taxon>Eukaryota</taxon>
        <taxon>Viridiplantae</taxon>
        <taxon>Streptophyta</taxon>
        <taxon>Embryophyta</taxon>
        <taxon>Tracheophyta</taxon>
        <taxon>Spermatophyta</taxon>
        <taxon>Magnoliopsida</taxon>
        <taxon>eudicotyledons</taxon>
        <taxon>Gunneridae</taxon>
        <taxon>Pentapetalae</taxon>
        <taxon>rosids</taxon>
        <taxon>fabids</taxon>
        <taxon>Fabales</taxon>
        <taxon>Fabaceae</taxon>
        <taxon>Papilionoideae</taxon>
        <taxon>50 kb inversion clade</taxon>
        <taxon>dalbergioids sensu lato</taxon>
        <taxon>Dalbergieae</taxon>
        <taxon>Pterocarpus clade</taxon>
        <taxon>Stylosanthes</taxon>
    </lineage>
</organism>
<sequence>MAAMEVDQAAERVNPNSCDGIKLTEKSSKNGKASEKIEICSDSRDRKKSKYLSYPYTGMALKRGGLPEADNLKTTPRPTRKAKTKNIATKLAKGSSSYAKLDCKRFRKIWYRKFVGPSSILSSSEFINVSSKELLSGLYSKAVDCMFPMKKKRFDLFESFFYRYRISEFHDDAEIAASLVNLNGGNTEETVDCDVKDIKNGKRKRKYDQSENKLRPKKMKSLSGLSDVNISCSAVDTKRPARKRKQKNVEEVSVNQLQNLEKTSNDSIGRNISVSEAPQNETCLASENAAEMRNNEEAAHGHQSAQVASVNVQSNKCSSLIIDLQLASPSMSGGVCQNTGENKEALVLTLLNPDLHVAREGIDGNNTYNGMSKSPAKLVVGNVMVSETGSKSKMDKVSEGNATNELVTPEVGSVMVNETRIKDGTEKAAEGSPSSKLAAEIPDLNGTVSESNSLVTEFDNGSMLSFELKSDQSSILSACTGTTKTSSCRLEHNGEASGNCLLLQYASGANLPSKEDLMAAFFRFGPLKASDTKLFKDTASAQIVFVRNADAGEAFRSLQQNNPFGAALVDYKLHHLAAACTPPTQLTTPAWSTGSAVQLMASPPPTISKAQKMAPTQPNACTGQLMTGAQLMTSTQPIGSTVQLMNSARPNGCIAPLVTSTRPTGSTMQVMTPTLPNGSTMQMRIPTSPIGSMPTPGEAHPPLNIIKQNLQMMTSMLENSGNNLPPQMRAKLESELKNLLKKVNSKDGSSLKSEH</sequence>
<reference evidence="2 3" key="1">
    <citation type="journal article" date="2023" name="Plants (Basel)">
        <title>Bridging the Gap: Combining Genomics and Transcriptomics Approaches to Understand Stylosanthes scabra, an Orphan Legume from the Brazilian Caatinga.</title>
        <authorList>
            <person name="Ferreira-Neto J.R.C."/>
            <person name="da Silva M.D."/>
            <person name="Binneck E."/>
            <person name="de Melo N.F."/>
            <person name="da Silva R.H."/>
            <person name="de Melo A.L.T.M."/>
            <person name="Pandolfi V."/>
            <person name="Bustamante F.O."/>
            <person name="Brasileiro-Vidal A.C."/>
            <person name="Benko-Iseppon A.M."/>
        </authorList>
    </citation>
    <scope>NUCLEOTIDE SEQUENCE [LARGE SCALE GENOMIC DNA]</scope>
    <source>
        <tissue evidence="2">Leaves</tissue>
    </source>
</reference>